<dbReference type="SUPFAM" id="SSF49785">
    <property type="entry name" value="Galactose-binding domain-like"/>
    <property type="match status" value="2"/>
</dbReference>
<dbReference type="EMBL" id="VJMJ01000102">
    <property type="protein sequence ID" value="KAF0734947.1"/>
    <property type="molecule type" value="Genomic_DNA"/>
</dbReference>
<dbReference type="Proteomes" id="UP000481153">
    <property type="component" value="Unassembled WGS sequence"/>
</dbReference>
<feature type="coiled-coil region" evidence="6">
    <location>
        <begin position="410"/>
        <end position="439"/>
    </location>
</feature>
<dbReference type="PROSITE" id="PS00411">
    <property type="entry name" value="KINESIN_MOTOR_1"/>
    <property type="match status" value="1"/>
</dbReference>
<evidence type="ECO:0000256" key="4">
    <source>
        <dbReference type="ARBA" id="ARBA00023175"/>
    </source>
</evidence>
<protein>
    <recommendedName>
        <fullName evidence="12">Kinesin motor domain-containing protein</fullName>
    </recommendedName>
</protein>
<dbReference type="InterPro" id="IPR000421">
    <property type="entry name" value="FA58C"/>
</dbReference>
<feature type="region of interest" description="Disordered" evidence="7">
    <location>
        <begin position="1498"/>
        <end position="1810"/>
    </location>
</feature>
<dbReference type="PANTHER" id="PTHR47968">
    <property type="entry name" value="CENTROMERE PROTEIN E"/>
    <property type="match status" value="1"/>
</dbReference>
<evidence type="ECO:0008006" key="12">
    <source>
        <dbReference type="Google" id="ProtNLM"/>
    </source>
</evidence>
<feature type="compositionally biased region" description="Basic and acidic residues" evidence="7">
    <location>
        <begin position="1282"/>
        <end position="1294"/>
    </location>
</feature>
<feature type="binding site" evidence="5">
    <location>
        <begin position="90"/>
        <end position="97"/>
    </location>
    <ligand>
        <name>ATP</name>
        <dbReference type="ChEBI" id="CHEBI:30616"/>
    </ligand>
</feature>
<dbReference type="InterPro" id="IPR019821">
    <property type="entry name" value="Kinesin_motor_CS"/>
</dbReference>
<proteinExistence type="inferred from homology"/>
<feature type="compositionally biased region" description="Acidic residues" evidence="7">
    <location>
        <begin position="1754"/>
        <end position="1772"/>
    </location>
</feature>
<feature type="domain" description="F5/8 type C" evidence="8">
    <location>
        <begin position="675"/>
        <end position="738"/>
    </location>
</feature>
<feature type="compositionally biased region" description="Basic and acidic residues" evidence="7">
    <location>
        <begin position="1707"/>
        <end position="1726"/>
    </location>
</feature>
<dbReference type="InterPro" id="IPR001752">
    <property type="entry name" value="Kinesin_motor_dom"/>
</dbReference>
<feature type="compositionally biased region" description="Polar residues" evidence="7">
    <location>
        <begin position="1560"/>
        <end position="1573"/>
    </location>
</feature>
<sequence>MSAEAENIRVAVRCRPMSEKELREQAESCFVCRNGNAVLTNPDNKDEVHEFGFDFVYGINTEQRVVFEDFGRPVLERAFGGYNGTIFAYGQTGSGKTFSMTGVNGNEVLEGLIPRMNKSLFEKIQTEKANDPNKLFLVECSFFEIYNEIIYDLLDSNPSKDKKNKGLEIKEHSVLGIYVKDLQERVVESREEVIELMSLGASNRTVGYTNMNAESSRSHSIFVIKIHQKDSSDESKNVFAKVNLVDLAGSERAAGTGAVGTRLKEGANINKSLSALGNVINALVEDARTGKKSFIPYRNSKLTRVLQESLGGNSLCSMLATLSPANINFIETLGTLKYASRAKSIKVNAKKNEEASQISQLNEEIAALKRKLMEQTESGLDPREKNEIVAKYEKQIQEIDAVRMQTWEDKAKLSKQHEMERKKLAKEKARADQKTQEEKIKKWKLLESKADIELAIRATRELEVGDDSWITMTTKAKSLEQDVKDARTLICVFKDSLDKDFGTWKTQQNDECDDASSSHTIASQICTKIKNIQEESAKLMALESELLRQTSFIIDVLCDESEKLTTVPPPATKEQKMLLEDREKALNITRTMVQTYRATLVTNLKTERKRILSFTDASALMLAELQSQIDSPSIDNDRKNARVIAKKSLAGAMEACSNLTISKSESSQKVLIPKGELHALGLEGRSISDERLSASSGEAKHARLNGANCWIAQADDTTPWLKVDIGSSKFIDSIHIQGGVIGGSSVLNDTPLLLIKSRMSELSKAYDPSAVTGDHQQTYDIAKNIMSWVGLLKTTQIPTKLFSRPPVRFIHDIITLVVTNTGFGQGVFTDKEKDYSQLAEKKDKSDYLTKVIQLVSSSFQGIVEVKATESNILAGKEPEQTMQCIALFCLGAIRHLASTLPDTDETPTTTQTPSVETQNAWVTELAIDFSVDGETWIKPENFSMNSSNDAYTVIPTKLPKPVTARYLKLFPIKWNVLPALRCEIFGFSVGEKDDTISEVQDEGLQYLGLLTTLYSAGELILDEAKIKWKKARDIQREKQAELKSVLLEIDSWKSQVAGLKADLEISNKAVERWKSDKLEVDKQLTSTTSKLDTLIQTSKSQEEQLKKAKGSIESLTNQVNEASKEASSWKQQHGQLNEQLKSVAQSKVDLEKLIETLRNQLSSKSASEGVTDSKLATLSADLQSVTIQLDETKRAFQRSEKINADVQAERDGLAVELTKARAEISSRDAATDAMETKHKMELTASRSELAALQASLQESLNKQRETDEKFEKAIANSNSLKNELDQTKKKDGDNHQAELKRLQEEAVESEKRIFQIQTEQIRLKADNERLEAKYSSVEEKVKSLESKLSESAQLTESLQKEKKQLLEQEEELQLQLQVVTEERDSARQKEEQLFIENAEKDQEIERIRDGYVWVTDRMNNKEDELAELQEQLEKYQSLLKLAGESTTHSRPSTGQPSNEQLFGLYRAAFDKEFVKDNQSTDASAQLMEWILVQKKAQTLDKPQEREKMAEKGSKAEQVPDASQPQSKASSNSTKVEDTPNSAQNNLQAKNTEQISEKSSTKQISSEVKGNSSKIAPETKEVDKKQISQEEYEKKKDDKKANDPGKHEVDKPVASANPTTPSKNVPVKEAKKDLNGDAINNTKDKANQIDKHNDSNSEQHSDKNGKKDAKAVKIEGSSPLATDVKNVTNEQPHVTTSTNGTSSASSNKPKETSKTNDPPSKPRRESIEDLTDDAEAPESPHIQNEDLSEAKEVCEEQENEYDDDDFDAYDEENPTSKRGKSKRRIVEKQPQSTSVNSASGKAPIEKSSTKS</sequence>
<dbReference type="InterPro" id="IPR036961">
    <property type="entry name" value="Kinesin_motor_dom_sf"/>
</dbReference>
<dbReference type="Pfam" id="PF00225">
    <property type="entry name" value="Kinesin"/>
    <property type="match status" value="1"/>
</dbReference>
<dbReference type="GO" id="GO:0008017">
    <property type="term" value="F:microtubule binding"/>
    <property type="evidence" value="ECO:0007669"/>
    <property type="project" value="InterPro"/>
</dbReference>
<dbReference type="InterPro" id="IPR027640">
    <property type="entry name" value="Kinesin-like_fam"/>
</dbReference>
<evidence type="ECO:0000256" key="5">
    <source>
        <dbReference type="PROSITE-ProRule" id="PRU00283"/>
    </source>
</evidence>
<comment type="similarity">
    <text evidence="5">Belongs to the TRAFAC class myosin-kinesin ATPase superfamily. Kinesin family.</text>
</comment>
<feature type="region of interest" description="Disordered" evidence="7">
    <location>
        <begin position="1275"/>
        <end position="1294"/>
    </location>
</feature>
<evidence type="ECO:0000256" key="6">
    <source>
        <dbReference type="SAM" id="Coils"/>
    </source>
</evidence>
<dbReference type="InterPro" id="IPR027417">
    <property type="entry name" value="P-loop_NTPase"/>
</dbReference>
<dbReference type="InterPro" id="IPR008979">
    <property type="entry name" value="Galactose-bd-like_sf"/>
</dbReference>
<feature type="compositionally biased region" description="Polar residues" evidence="7">
    <location>
        <begin position="1684"/>
        <end position="1693"/>
    </location>
</feature>
<organism evidence="10 11">
    <name type="scientific">Aphanomyces euteiches</name>
    <dbReference type="NCBI Taxonomy" id="100861"/>
    <lineage>
        <taxon>Eukaryota</taxon>
        <taxon>Sar</taxon>
        <taxon>Stramenopiles</taxon>
        <taxon>Oomycota</taxon>
        <taxon>Saprolegniomycetes</taxon>
        <taxon>Saprolegniales</taxon>
        <taxon>Verrucalvaceae</taxon>
        <taxon>Aphanomyces</taxon>
    </lineage>
</organism>
<evidence type="ECO:0000313" key="11">
    <source>
        <dbReference type="Proteomes" id="UP000481153"/>
    </source>
</evidence>
<name>A0A6G0X564_9STRA</name>
<dbReference type="PRINTS" id="PR00380">
    <property type="entry name" value="KINESINHEAVY"/>
</dbReference>
<comment type="caution">
    <text evidence="10">The sequence shown here is derived from an EMBL/GenBank/DDBJ whole genome shotgun (WGS) entry which is preliminary data.</text>
</comment>
<keyword evidence="2 5" id="KW-0067">ATP-binding</keyword>
<dbReference type="Gene3D" id="2.60.120.260">
    <property type="entry name" value="Galactose-binding domain-like"/>
    <property type="match status" value="2"/>
</dbReference>
<evidence type="ECO:0000256" key="2">
    <source>
        <dbReference type="ARBA" id="ARBA00022840"/>
    </source>
</evidence>
<dbReference type="FunFam" id="3.40.850.10:FF:000077">
    <property type="entry name" value="Putative Unc104-like kinesin"/>
    <property type="match status" value="1"/>
</dbReference>
<dbReference type="InterPro" id="IPR042576">
    <property type="entry name" value="TRAF3IP1_N_sf"/>
</dbReference>
<evidence type="ECO:0000259" key="9">
    <source>
        <dbReference type="PROSITE" id="PS50067"/>
    </source>
</evidence>
<keyword evidence="3 6" id="KW-0175">Coiled coil</keyword>
<dbReference type="Gene3D" id="1.10.418.50">
    <property type="entry name" value="Microtubule-binding protein MIP-T3"/>
    <property type="match status" value="1"/>
</dbReference>
<accession>A0A6G0X564</accession>
<evidence type="ECO:0000256" key="1">
    <source>
        <dbReference type="ARBA" id="ARBA00022741"/>
    </source>
</evidence>
<keyword evidence="11" id="KW-1185">Reference proteome</keyword>
<feature type="compositionally biased region" description="Basic and acidic residues" evidence="7">
    <location>
        <begin position="1498"/>
        <end position="1514"/>
    </location>
</feature>
<feature type="compositionally biased region" description="Basic and acidic residues" evidence="7">
    <location>
        <begin position="1576"/>
        <end position="1610"/>
    </location>
</feature>
<feature type="compositionally biased region" description="Polar residues" evidence="7">
    <location>
        <begin position="1520"/>
        <end position="1553"/>
    </location>
</feature>
<feature type="compositionally biased region" description="Basic and acidic residues" evidence="7">
    <location>
        <begin position="1641"/>
        <end position="1672"/>
    </location>
</feature>
<feature type="compositionally biased region" description="Polar residues" evidence="7">
    <location>
        <begin position="1788"/>
        <end position="1798"/>
    </location>
</feature>
<dbReference type="Pfam" id="PF00754">
    <property type="entry name" value="F5_F8_type_C"/>
    <property type="match status" value="1"/>
</dbReference>
<dbReference type="PROSITE" id="PS50022">
    <property type="entry name" value="FA58C_3"/>
    <property type="match status" value="2"/>
</dbReference>
<dbReference type="InterPro" id="IPR040468">
    <property type="entry name" value="TRAF3IP1_N"/>
</dbReference>
<keyword evidence="4 5" id="KW-0505">Motor protein</keyword>
<dbReference type="PANTHER" id="PTHR47968:SF75">
    <property type="entry name" value="CENTROMERE-ASSOCIATED PROTEIN E"/>
    <property type="match status" value="1"/>
</dbReference>
<feature type="compositionally biased region" description="Basic and acidic residues" evidence="7">
    <location>
        <begin position="1625"/>
        <end position="1634"/>
    </location>
</feature>
<feature type="compositionally biased region" description="Low complexity" evidence="7">
    <location>
        <begin position="1694"/>
        <end position="1706"/>
    </location>
</feature>
<gene>
    <name evidence="10" type="ORF">Ae201684_008424</name>
</gene>
<reference evidence="10 11" key="1">
    <citation type="submission" date="2019-07" db="EMBL/GenBank/DDBJ databases">
        <title>Genomics analysis of Aphanomyces spp. identifies a new class of oomycete effector associated with host adaptation.</title>
        <authorList>
            <person name="Gaulin E."/>
        </authorList>
    </citation>
    <scope>NUCLEOTIDE SEQUENCE [LARGE SCALE GENOMIC DNA]</scope>
    <source>
        <strain evidence="10 11">ATCC 201684</strain>
    </source>
</reference>
<keyword evidence="1 5" id="KW-0547">Nucleotide-binding</keyword>
<dbReference type="SUPFAM" id="SSF57997">
    <property type="entry name" value="Tropomyosin"/>
    <property type="match status" value="1"/>
</dbReference>
<dbReference type="Gene3D" id="3.40.850.10">
    <property type="entry name" value="Kinesin motor domain"/>
    <property type="match status" value="1"/>
</dbReference>
<dbReference type="SUPFAM" id="SSF52540">
    <property type="entry name" value="P-loop containing nucleoside triphosphate hydrolases"/>
    <property type="match status" value="1"/>
</dbReference>
<evidence type="ECO:0000256" key="3">
    <source>
        <dbReference type="ARBA" id="ARBA00023054"/>
    </source>
</evidence>
<dbReference type="GO" id="GO:0005524">
    <property type="term" value="F:ATP binding"/>
    <property type="evidence" value="ECO:0007669"/>
    <property type="project" value="UniProtKB-UniRule"/>
</dbReference>
<dbReference type="GO" id="GO:0007018">
    <property type="term" value="P:microtubule-based movement"/>
    <property type="evidence" value="ECO:0007669"/>
    <property type="project" value="InterPro"/>
</dbReference>
<evidence type="ECO:0000259" key="8">
    <source>
        <dbReference type="PROSITE" id="PS50022"/>
    </source>
</evidence>
<dbReference type="CDD" id="cd00106">
    <property type="entry name" value="KISc"/>
    <property type="match status" value="1"/>
</dbReference>
<feature type="domain" description="Kinesin motor" evidence="9">
    <location>
        <begin position="7"/>
        <end position="345"/>
    </location>
</feature>
<dbReference type="PROSITE" id="PS50067">
    <property type="entry name" value="KINESIN_MOTOR_2"/>
    <property type="match status" value="1"/>
</dbReference>
<dbReference type="GO" id="GO:0003777">
    <property type="term" value="F:microtubule motor activity"/>
    <property type="evidence" value="ECO:0007669"/>
    <property type="project" value="InterPro"/>
</dbReference>
<dbReference type="VEuPathDB" id="FungiDB:AeMF1_000157"/>
<feature type="domain" description="F5/8 type C" evidence="8">
    <location>
        <begin position="919"/>
        <end position="987"/>
    </location>
</feature>
<dbReference type="SMART" id="SM00129">
    <property type="entry name" value="KISc"/>
    <property type="match status" value="1"/>
</dbReference>
<feature type="coiled-coil region" evidence="6">
    <location>
        <begin position="351"/>
        <end position="378"/>
    </location>
</feature>
<feature type="coiled-coil region" evidence="6">
    <location>
        <begin position="1098"/>
        <end position="1223"/>
    </location>
</feature>
<evidence type="ECO:0000313" key="10">
    <source>
        <dbReference type="EMBL" id="KAF0734947.1"/>
    </source>
</evidence>
<dbReference type="Pfam" id="PF10243">
    <property type="entry name" value="MIP-T3"/>
    <property type="match status" value="1"/>
</dbReference>
<evidence type="ECO:0000256" key="7">
    <source>
        <dbReference type="SAM" id="MobiDB-lite"/>
    </source>
</evidence>